<dbReference type="SUPFAM" id="SSF50911">
    <property type="entry name" value="Mannose 6-phosphate receptor domain"/>
    <property type="match status" value="2"/>
</dbReference>
<dbReference type="InterPro" id="IPR009030">
    <property type="entry name" value="Growth_fac_rcpt_cys_sf"/>
</dbReference>
<dbReference type="EMBL" id="JAOAOG010000026">
    <property type="protein sequence ID" value="KAJ6254139.1"/>
    <property type="molecule type" value="Genomic_DNA"/>
</dbReference>
<dbReference type="InterPro" id="IPR039181">
    <property type="entry name" value="Elapor1/2"/>
</dbReference>
<name>A0ABQ8ZBB5_9EUKA</name>
<dbReference type="SUPFAM" id="SSF57184">
    <property type="entry name" value="Growth factor receptor domain"/>
    <property type="match status" value="1"/>
</dbReference>
<evidence type="ECO:0000256" key="2">
    <source>
        <dbReference type="ARBA" id="ARBA00007627"/>
    </source>
</evidence>
<evidence type="ECO:0000313" key="12">
    <source>
        <dbReference type="Proteomes" id="UP001150062"/>
    </source>
</evidence>
<comment type="similarity">
    <text evidence="2">Belongs to the ELAPOR family.</text>
</comment>
<feature type="compositionally biased region" description="Polar residues" evidence="7">
    <location>
        <begin position="1860"/>
        <end position="1870"/>
    </location>
</feature>
<dbReference type="Gene3D" id="2.10.50.10">
    <property type="entry name" value="Tumor Necrosis Factor Receptor, subunit A, domain 2"/>
    <property type="match status" value="3"/>
</dbReference>
<dbReference type="InterPro" id="IPR044865">
    <property type="entry name" value="MRH_dom"/>
</dbReference>
<dbReference type="InterPro" id="IPR009011">
    <property type="entry name" value="Man6P_isomerase_rcpt-bd_dom_sf"/>
</dbReference>
<evidence type="ECO:0000256" key="8">
    <source>
        <dbReference type="SAM" id="Phobius"/>
    </source>
</evidence>
<dbReference type="PROSITE" id="PS51914">
    <property type="entry name" value="MRH"/>
    <property type="match status" value="2"/>
</dbReference>
<proteinExistence type="inferred from homology"/>
<feature type="domain" description="MRH" evidence="10">
    <location>
        <begin position="1604"/>
        <end position="1752"/>
    </location>
</feature>
<evidence type="ECO:0000259" key="10">
    <source>
        <dbReference type="PROSITE" id="PS51914"/>
    </source>
</evidence>
<evidence type="ECO:0000256" key="7">
    <source>
        <dbReference type="SAM" id="MobiDB-lite"/>
    </source>
</evidence>
<keyword evidence="12" id="KW-1185">Reference proteome</keyword>
<keyword evidence="8" id="KW-0472">Membrane</keyword>
<gene>
    <name evidence="11" type="ORF">M0813_12697</name>
</gene>
<feature type="region of interest" description="Disordered" evidence="7">
    <location>
        <begin position="1857"/>
        <end position="1899"/>
    </location>
</feature>
<dbReference type="SMART" id="SM01411">
    <property type="entry name" value="Ephrin_rec_like"/>
    <property type="match status" value="7"/>
</dbReference>
<dbReference type="Pfam" id="PF23089">
    <property type="entry name" value="ELAPOR1_C"/>
    <property type="match status" value="2"/>
</dbReference>
<feature type="compositionally biased region" description="Acidic residues" evidence="7">
    <location>
        <begin position="1887"/>
        <end position="1899"/>
    </location>
</feature>
<dbReference type="InterPro" id="IPR056606">
    <property type="entry name" value="Elapor1/2_C"/>
</dbReference>
<keyword evidence="5" id="KW-1015">Disulfide bond</keyword>
<evidence type="ECO:0000313" key="11">
    <source>
        <dbReference type="EMBL" id="KAJ6254139.1"/>
    </source>
</evidence>
<evidence type="ECO:0000256" key="4">
    <source>
        <dbReference type="ARBA" id="ARBA00022729"/>
    </source>
</evidence>
<evidence type="ECO:0000256" key="6">
    <source>
        <dbReference type="ARBA" id="ARBA00023180"/>
    </source>
</evidence>
<comment type="caution">
    <text evidence="11">The sequence shown here is derived from an EMBL/GenBank/DDBJ whole genome shotgun (WGS) entry which is preliminary data.</text>
</comment>
<evidence type="ECO:0000256" key="5">
    <source>
        <dbReference type="ARBA" id="ARBA00023157"/>
    </source>
</evidence>
<feature type="chain" id="PRO_5047362468" description="MRH domain-containing protein" evidence="9">
    <location>
        <begin position="20"/>
        <end position="1899"/>
    </location>
</feature>
<dbReference type="PANTHER" id="PTHR22727">
    <property type="entry name" value="PROTEIN CBG13728"/>
    <property type="match status" value="1"/>
</dbReference>
<sequence>MNATLFVFLVLLILPVSLTQECTEKDYRSKFTKCESNERQAVYYWNEPKTCEGGVTLPESYQTTHCNCTLQDYEILYSQCTDQSRNKTYVKKTDCVDGVTPPQPEEGIPCECVDTDYSGIYTECINNTRDLFWHWNDPKVCEGGEELPQNVLDLECDIICQEGQYLPLGETVCKECGPGAISTGGGIEYHEWDEWPNNHFSTNCILNNLEQTDPKSSQCDGWQLKTNYIINGNSDTLSSSSILEYWDYFLTENDNYISFKYQTDCQANSDFFIFQIDGEIIIKESTSQVQPKILTYKITKGIHKFKWEYLKGDVKSDISTLAQIDNIKIKGNKLPDSKCTLCPRGHYSSVNCSSECIECPANTYADEPGMFSCKRCLEDEYSYQGSTKCALRKNCTEDDYEPSYSDCNEDFERTRYWQLRDPVICNPKKGVTPDDKLPEPNQKCRVCDPGLIMVEKTKNISNSISIIYECEPCPQGTARSELQSQCVNCQVGTQTSKSIYFQNLEEWPKNLSTLCSYQCGTNGWRNIDKYLDSGEGHKGYVDSSLIYNFESITEGLIFIKFSLICFNDSDLFTNAKCGANFYLDGKLEESYWSQTLTDTKLTIVIDNDNLGKHKFEIKFWKRNLENNNEGERIKIIEMRFKGLNVGGADFCKTCGVGTYYSNKSDSCIECQPGTFNNYKTGIERCYNCSENTFNDQYSSSECKNCGNGTDSEPGSSECNNNNCIFKFDQGFIFDLNPLSSPNNMEGPIFDNMNNEYFINLCHLNTSESICKDDKNNSIITRVCKFDYKKHYYIDFGNTIDVYQRKENYYQMNYHYNSQYDYNYSGGGSDNGDNKDDGFHSVIFNNDRIEYYPLKGRDISEYQVGEEYTDGDEDEEGLLFRLIYGDQNECENERYTEISLICDNSIDRGNIKFDNSPPLSDCYTNFIWRTKYACRQCLIGDYNYYFTDCINSTRIKKYYWLKNPKQCYGGIELPEDEKIECYGDKICGNGTHINEDNMCVECSKGRYSSGTNLQLKYEKLNEISLDEQNSTLFITGCDGENCTSWEFNENVLQSGFGENSWLKLTKNFVNKGKIQFNLNSFITNLNNNCGDNINDNKNINDKFLKSNIINNLFEELEPKYENYYGNSYDHDDDEDDDDDDDDDECSIKFIFKIDGEEILYFSKYFITKKFDFQSFEFEINTIGIHEFEWIVENDLNKYNFIQLNEINLFNVDKAKTECNECLPGFYSNVNGSKECKACNNNTFNENYGMTYCEDCNEDEYSYKGSTKCISKISCTVDDWYIEWDECNPENRKRYGHYIFYQPKICVGDLPANGESIIEDCLSCNPGSFLNEITNLCEDCPDGEYTEKMDAKKCEKRDLGFVAIKSLKWSNFENYNYNHNYNNPQISTYCVGNDCGFSNGWRFRGGYIDSGINYKMGSSYSSVLLFNSAITIVNDMGYFEFGWKLIDNNYSSLTLFINNKPIMQYNTENFDFRDLKKNKLLTTDFMINKIPLDIGDYEISFVYNQLNHTDDSGGAFINYLYFYGTKQGNSKTQIPCSNGTYSSTDNKFKCQLCDSGSYSEFDDQGATQCKKCKTDYFNNQGGLNYCNKCGEGTYGNQITGSTECLNDCAYYATSEIKFDFSKIIEKNDFFKIVDHENENFDTIYLGLCSKIQNNEMCNNHSNSFVCQNSNSFGNFLNFNYPLPKDKYPNQDGIVLEYLTQTFLENNQDAYNGNEIKTSLYMVCNQKYGFGKPVLLSKNNGHLELEWKSKYACRVCDDADDYFETKTLCVEKKLNITYSHSTDCWPSIEKKNRYNIDCDSIEIKKYSVVIYSSILLILLIAIALLFYHTKKILFKYKQIIDNNKLIDNYDDNVYNDEEKDPISLNSDIGQSNDDNVEDEQDKLDVQVGNGDDEQEINNENDN</sequence>
<reference evidence="11" key="1">
    <citation type="submission" date="2022-08" db="EMBL/GenBank/DDBJ databases">
        <title>Novel sulfate-reducing endosymbionts in the free-living metamonad Anaeramoeba.</title>
        <authorList>
            <person name="Jerlstrom-Hultqvist J."/>
            <person name="Cepicka I."/>
            <person name="Gallot-Lavallee L."/>
            <person name="Salas-Leiva D."/>
            <person name="Curtis B.A."/>
            <person name="Zahonova K."/>
            <person name="Pipaliya S."/>
            <person name="Dacks J."/>
            <person name="Roger A.J."/>
        </authorList>
    </citation>
    <scope>NUCLEOTIDE SEQUENCE</scope>
    <source>
        <strain evidence="11">Schooner1</strain>
    </source>
</reference>
<dbReference type="Gene3D" id="2.70.130.10">
    <property type="entry name" value="Mannose-6-phosphate receptor binding domain"/>
    <property type="match status" value="3"/>
</dbReference>
<keyword evidence="6" id="KW-0325">Glycoprotein</keyword>
<evidence type="ECO:0000256" key="3">
    <source>
        <dbReference type="ARBA" id="ARBA00022475"/>
    </source>
</evidence>
<feature type="domain" description="MRH" evidence="10">
    <location>
        <begin position="721"/>
        <end position="935"/>
    </location>
</feature>
<keyword evidence="8" id="KW-0812">Transmembrane</keyword>
<comment type="subcellular location">
    <subcellularLocation>
        <location evidence="1">Cell membrane</location>
        <topology evidence="1">Single-pass type I membrane protein</topology>
    </subcellularLocation>
</comment>
<evidence type="ECO:0000256" key="1">
    <source>
        <dbReference type="ARBA" id="ARBA00004251"/>
    </source>
</evidence>
<dbReference type="PANTHER" id="PTHR22727:SF15">
    <property type="entry name" value="MRH DOMAIN-CONTAINING PROTEIN"/>
    <property type="match status" value="1"/>
</dbReference>
<dbReference type="Proteomes" id="UP001150062">
    <property type="component" value="Unassembled WGS sequence"/>
</dbReference>
<accession>A0ABQ8ZBB5</accession>
<keyword evidence="8" id="KW-1133">Transmembrane helix</keyword>
<keyword evidence="4 9" id="KW-0732">Signal</keyword>
<keyword evidence="3" id="KW-1003">Cell membrane</keyword>
<protein>
    <recommendedName>
        <fullName evidence="10">MRH domain-containing protein</fullName>
    </recommendedName>
</protein>
<feature type="signal peptide" evidence="9">
    <location>
        <begin position="1"/>
        <end position="19"/>
    </location>
</feature>
<organism evidence="11 12">
    <name type="scientific">Anaeramoeba flamelloides</name>
    <dbReference type="NCBI Taxonomy" id="1746091"/>
    <lineage>
        <taxon>Eukaryota</taxon>
        <taxon>Metamonada</taxon>
        <taxon>Anaeramoebidae</taxon>
        <taxon>Anaeramoeba</taxon>
    </lineage>
</organism>
<evidence type="ECO:0000256" key="9">
    <source>
        <dbReference type="SAM" id="SignalP"/>
    </source>
</evidence>
<feature type="transmembrane region" description="Helical" evidence="8">
    <location>
        <begin position="1805"/>
        <end position="1824"/>
    </location>
</feature>